<evidence type="ECO:0000256" key="7">
    <source>
        <dbReference type="SAM" id="Phobius"/>
    </source>
</evidence>
<dbReference type="Proteomes" id="UP000319160">
    <property type="component" value="Unassembled WGS sequence"/>
</dbReference>
<keyword evidence="5 7" id="KW-0472">Membrane</keyword>
<protein>
    <recommendedName>
        <fullName evidence="8">Major facilitator superfamily (MFS) profile domain-containing protein</fullName>
    </recommendedName>
</protein>
<feature type="transmembrane region" description="Helical" evidence="7">
    <location>
        <begin position="367"/>
        <end position="389"/>
    </location>
</feature>
<keyword evidence="10" id="KW-1185">Reference proteome</keyword>
<feature type="transmembrane region" description="Helical" evidence="7">
    <location>
        <begin position="142"/>
        <end position="169"/>
    </location>
</feature>
<feature type="transmembrane region" description="Helical" evidence="7">
    <location>
        <begin position="541"/>
        <end position="564"/>
    </location>
</feature>
<evidence type="ECO:0000256" key="6">
    <source>
        <dbReference type="SAM" id="MobiDB-lite"/>
    </source>
</evidence>
<feature type="transmembrane region" description="Helical" evidence="7">
    <location>
        <begin position="206"/>
        <end position="228"/>
    </location>
</feature>
<dbReference type="AlphaFoldDB" id="A0A553I875"/>
<feature type="transmembrane region" description="Helical" evidence="7">
    <location>
        <begin position="409"/>
        <end position="428"/>
    </location>
</feature>
<dbReference type="InterPro" id="IPR020846">
    <property type="entry name" value="MFS_dom"/>
</dbReference>
<feature type="transmembrane region" description="Helical" evidence="7">
    <location>
        <begin position="610"/>
        <end position="628"/>
    </location>
</feature>
<feature type="transmembrane region" description="Helical" evidence="7">
    <location>
        <begin position="448"/>
        <end position="468"/>
    </location>
</feature>
<sequence>MEPTGYDELQQGHSASPACCALNPPHILAYHKTLAVPLARSGPSVFGLAAAEILTTIALISLPTELHKIDYAQKDYDLAIYANQINVVASSFAMTSGDALPERAIDTLPKISQPASNDGSVRHDDLNLQEKTPEITYPSGPVLFIIIGGLLLSLFLVALDVSIISTAIPRITSEFNSEADVGWYGSAFFLTLASFQSIWGKAYKFYSLRVVFMTAIAVFEIGSLIAALSRNSKTLIVGRAFQGAGGSGITGGCYTIAAFVVPPQRVNIIIGLLGSVFSISSVVGPLLGGAFTQRLTWHWCFWINLPVGGAAFFCMLFFRPPARSRSNIKMGLTKTLLNFDLIGLVIVIISLVVFFLVLQWGGISKPWSSGSVIGLLVLWIVLTIGWIVLEWLQKEKALIPPRILSNHHVAACCFYIFFLSSANFSLIYNIPVYFQAVKGNSPLSSGILTIPTILSTSIASFVSSAFVGKVGLYSPFLLVGAALSTIGAGLIYTWDLDTSLGRIIGYQIIYGAGTGISVQIPLIVVSVVMAASDHAIATATILFFQFSSAAYGVGATGSILNNLLLGALRTYLPNEDPQAVLLIGSSALQDHFQGGELLGARESYLRGLHGSWALAIALFGVASVASLLPKAWGKMLPPSNQSGESTPSKEPKSPEGVLASD</sequence>
<evidence type="ECO:0000256" key="4">
    <source>
        <dbReference type="ARBA" id="ARBA00022989"/>
    </source>
</evidence>
<dbReference type="SUPFAM" id="SSF103473">
    <property type="entry name" value="MFS general substrate transporter"/>
    <property type="match status" value="1"/>
</dbReference>
<evidence type="ECO:0000256" key="3">
    <source>
        <dbReference type="ARBA" id="ARBA00022692"/>
    </source>
</evidence>
<keyword evidence="2" id="KW-0813">Transport</keyword>
<evidence type="ECO:0000259" key="8">
    <source>
        <dbReference type="PROSITE" id="PS50850"/>
    </source>
</evidence>
<dbReference type="OrthoDB" id="10021397at2759"/>
<name>A0A553I875_9PEZI</name>
<gene>
    <name evidence="9" type="ORF">FHL15_002667</name>
</gene>
<comment type="caution">
    <text evidence="9">The sequence shown here is derived from an EMBL/GenBank/DDBJ whole genome shotgun (WGS) entry which is preliminary data.</text>
</comment>
<feature type="transmembrane region" description="Helical" evidence="7">
    <location>
        <begin position="268"/>
        <end position="290"/>
    </location>
</feature>
<evidence type="ECO:0000256" key="2">
    <source>
        <dbReference type="ARBA" id="ARBA00022448"/>
    </source>
</evidence>
<feature type="region of interest" description="Disordered" evidence="6">
    <location>
        <begin position="636"/>
        <end position="661"/>
    </location>
</feature>
<accession>A0A553I875</accession>
<dbReference type="CDD" id="cd17502">
    <property type="entry name" value="MFS_Azr1_MDR_like"/>
    <property type="match status" value="1"/>
</dbReference>
<feature type="transmembrane region" description="Helical" evidence="7">
    <location>
        <begin position="296"/>
        <end position="318"/>
    </location>
</feature>
<evidence type="ECO:0000256" key="5">
    <source>
        <dbReference type="ARBA" id="ARBA00023136"/>
    </source>
</evidence>
<dbReference type="Pfam" id="PF07690">
    <property type="entry name" value="MFS_1"/>
    <property type="match status" value="1"/>
</dbReference>
<proteinExistence type="predicted"/>
<dbReference type="PANTHER" id="PTHR23501:SF177">
    <property type="entry name" value="MAJOR FACILITATOR SUPERFAMILY (MFS) PROFILE DOMAIN-CONTAINING PROTEIN-RELATED"/>
    <property type="match status" value="1"/>
</dbReference>
<feature type="transmembrane region" description="Helical" evidence="7">
    <location>
        <begin position="339"/>
        <end position="361"/>
    </location>
</feature>
<evidence type="ECO:0000313" key="10">
    <source>
        <dbReference type="Proteomes" id="UP000319160"/>
    </source>
</evidence>
<organism evidence="9 10">
    <name type="scientific">Xylaria flabelliformis</name>
    <dbReference type="NCBI Taxonomy" id="2512241"/>
    <lineage>
        <taxon>Eukaryota</taxon>
        <taxon>Fungi</taxon>
        <taxon>Dikarya</taxon>
        <taxon>Ascomycota</taxon>
        <taxon>Pezizomycotina</taxon>
        <taxon>Sordariomycetes</taxon>
        <taxon>Xylariomycetidae</taxon>
        <taxon>Xylariales</taxon>
        <taxon>Xylariaceae</taxon>
        <taxon>Xylaria</taxon>
    </lineage>
</organism>
<dbReference type="PANTHER" id="PTHR23501">
    <property type="entry name" value="MAJOR FACILITATOR SUPERFAMILY"/>
    <property type="match status" value="1"/>
</dbReference>
<comment type="subcellular location">
    <subcellularLocation>
        <location evidence="1">Membrane</location>
        <topology evidence="1">Multi-pass membrane protein</topology>
    </subcellularLocation>
</comment>
<dbReference type="EMBL" id="VFLP01000011">
    <property type="protein sequence ID" value="TRX96395.1"/>
    <property type="molecule type" value="Genomic_DNA"/>
</dbReference>
<dbReference type="GO" id="GO:0022857">
    <property type="term" value="F:transmembrane transporter activity"/>
    <property type="evidence" value="ECO:0007669"/>
    <property type="project" value="InterPro"/>
</dbReference>
<dbReference type="PROSITE" id="PS50850">
    <property type="entry name" value="MFS"/>
    <property type="match status" value="1"/>
</dbReference>
<feature type="domain" description="Major facilitator superfamily (MFS) profile" evidence="8">
    <location>
        <begin position="146"/>
        <end position="641"/>
    </location>
</feature>
<reference evidence="10" key="1">
    <citation type="submission" date="2019-06" db="EMBL/GenBank/DDBJ databases">
        <title>Draft genome sequence of the griseofulvin-producing fungus Xylaria cubensis strain G536.</title>
        <authorList>
            <person name="Mead M.E."/>
            <person name="Raja H.A."/>
            <person name="Steenwyk J.L."/>
            <person name="Knowles S.L."/>
            <person name="Oberlies N.H."/>
            <person name="Rokas A."/>
        </authorList>
    </citation>
    <scope>NUCLEOTIDE SEQUENCE [LARGE SCALE GENOMIC DNA]</scope>
    <source>
        <strain evidence="10">G536</strain>
    </source>
</reference>
<keyword evidence="3 7" id="KW-0812">Transmembrane</keyword>
<dbReference type="Gene3D" id="1.20.1250.20">
    <property type="entry name" value="MFS general substrate transporter like domains"/>
    <property type="match status" value="2"/>
</dbReference>
<feature type="transmembrane region" description="Helical" evidence="7">
    <location>
        <begin position="240"/>
        <end position="261"/>
    </location>
</feature>
<dbReference type="PRINTS" id="PR01036">
    <property type="entry name" value="TCRTETB"/>
</dbReference>
<evidence type="ECO:0000313" key="9">
    <source>
        <dbReference type="EMBL" id="TRX96395.1"/>
    </source>
</evidence>
<evidence type="ECO:0000256" key="1">
    <source>
        <dbReference type="ARBA" id="ARBA00004141"/>
    </source>
</evidence>
<dbReference type="InterPro" id="IPR011701">
    <property type="entry name" value="MFS"/>
</dbReference>
<feature type="transmembrane region" description="Helical" evidence="7">
    <location>
        <begin position="475"/>
        <end position="494"/>
    </location>
</feature>
<feature type="transmembrane region" description="Helical" evidence="7">
    <location>
        <begin position="506"/>
        <end position="529"/>
    </location>
</feature>
<keyword evidence="4 7" id="KW-1133">Transmembrane helix</keyword>
<dbReference type="InterPro" id="IPR036259">
    <property type="entry name" value="MFS_trans_sf"/>
</dbReference>
<dbReference type="GO" id="GO:0005886">
    <property type="term" value="C:plasma membrane"/>
    <property type="evidence" value="ECO:0007669"/>
    <property type="project" value="TreeGrafter"/>
</dbReference>
<feature type="transmembrane region" description="Helical" evidence="7">
    <location>
        <begin position="181"/>
        <end position="199"/>
    </location>
</feature>